<comment type="caution">
    <text evidence="1">The sequence shown here is derived from an EMBL/GenBank/DDBJ whole genome shotgun (WGS) entry which is preliminary data.</text>
</comment>
<accession>A0AAV1XZ30</accession>
<reference evidence="1 2" key="1">
    <citation type="submission" date="2024-03" db="EMBL/GenBank/DDBJ databases">
        <authorList>
            <person name="Martinez-Hernandez J."/>
        </authorList>
    </citation>
    <scope>NUCLEOTIDE SEQUENCE [LARGE SCALE GENOMIC DNA]</scope>
</reference>
<dbReference type="AlphaFoldDB" id="A0AAV1XZ30"/>
<proteinExistence type="predicted"/>
<dbReference type="Proteomes" id="UP001497480">
    <property type="component" value="Unassembled WGS sequence"/>
</dbReference>
<protein>
    <submittedName>
        <fullName evidence="1">Uncharacterized protein</fullName>
    </submittedName>
</protein>
<name>A0AAV1XZ30_LUPLU</name>
<keyword evidence="2" id="KW-1185">Reference proteome</keyword>
<sequence>MSLIRNLLYRRRISSLFATPPFPHRPITSSLNTFHSLHLQPQTEPNHKPLHALFTQLVGLSPKPQTEEQTEPAVTENNDLHQNLKQLEEEVRIHLQEKKTKGVVPIPKKEKKTKGVVPIPKKEKKTVSTVKTSLYAAFTNKPDKEVVSVRNKRNVEEVKVREPMVVKELSPDMEVFVKYLYENGYFKDANFAKGKERFDLAWFDKFFARGYIKFAAQRFGRDNQEIAKWLSASALKQLATFGCPSVDRSSVFPAKSLRKFFEVPENTVCSKCALQQSCKFINQSVWKTGTSNLHLVSVMKLVTSYALELVHPQLAVPDEVKKSVSQLLKEVVKLSQTNEVASGV</sequence>
<organism evidence="1 2">
    <name type="scientific">Lupinus luteus</name>
    <name type="common">European yellow lupine</name>
    <dbReference type="NCBI Taxonomy" id="3873"/>
    <lineage>
        <taxon>Eukaryota</taxon>
        <taxon>Viridiplantae</taxon>
        <taxon>Streptophyta</taxon>
        <taxon>Embryophyta</taxon>
        <taxon>Tracheophyta</taxon>
        <taxon>Spermatophyta</taxon>
        <taxon>Magnoliopsida</taxon>
        <taxon>eudicotyledons</taxon>
        <taxon>Gunneridae</taxon>
        <taxon>Pentapetalae</taxon>
        <taxon>rosids</taxon>
        <taxon>fabids</taxon>
        <taxon>Fabales</taxon>
        <taxon>Fabaceae</taxon>
        <taxon>Papilionoideae</taxon>
        <taxon>50 kb inversion clade</taxon>
        <taxon>genistoids sensu lato</taxon>
        <taxon>core genistoids</taxon>
        <taxon>Genisteae</taxon>
        <taxon>Lupinus</taxon>
    </lineage>
</organism>
<evidence type="ECO:0000313" key="1">
    <source>
        <dbReference type="EMBL" id="CAL0326498.1"/>
    </source>
</evidence>
<gene>
    <name evidence="1" type="ORF">LLUT_LOCUS27558</name>
</gene>
<dbReference type="EMBL" id="CAXHTB010000019">
    <property type="protein sequence ID" value="CAL0326498.1"/>
    <property type="molecule type" value="Genomic_DNA"/>
</dbReference>
<evidence type="ECO:0000313" key="2">
    <source>
        <dbReference type="Proteomes" id="UP001497480"/>
    </source>
</evidence>